<proteinExistence type="predicted"/>
<keyword evidence="1" id="KW-0472">Membrane</keyword>
<dbReference type="EMBL" id="JAVDXV010000006">
    <property type="protein sequence ID" value="MDR7333962.1"/>
    <property type="molecule type" value="Genomic_DNA"/>
</dbReference>
<accession>A0ABU2A9T7</accession>
<evidence type="ECO:0000313" key="3">
    <source>
        <dbReference type="Proteomes" id="UP001180825"/>
    </source>
</evidence>
<feature type="transmembrane region" description="Helical" evidence="1">
    <location>
        <begin position="95"/>
        <end position="114"/>
    </location>
</feature>
<protein>
    <submittedName>
        <fullName evidence="2">Uncharacterized protein</fullName>
    </submittedName>
</protein>
<organism evidence="2 3">
    <name type="scientific">Roseateles asaccharophilus</name>
    <dbReference type="NCBI Taxonomy" id="582607"/>
    <lineage>
        <taxon>Bacteria</taxon>
        <taxon>Pseudomonadati</taxon>
        <taxon>Pseudomonadota</taxon>
        <taxon>Betaproteobacteria</taxon>
        <taxon>Burkholderiales</taxon>
        <taxon>Sphaerotilaceae</taxon>
        <taxon>Roseateles</taxon>
    </lineage>
</organism>
<keyword evidence="1" id="KW-0812">Transmembrane</keyword>
<feature type="transmembrane region" description="Helical" evidence="1">
    <location>
        <begin position="65"/>
        <end position="89"/>
    </location>
</feature>
<reference evidence="2 3" key="1">
    <citation type="submission" date="2023-07" db="EMBL/GenBank/DDBJ databases">
        <title>Sorghum-associated microbial communities from plants grown in Nebraska, USA.</title>
        <authorList>
            <person name="Schachtman D."/>
        </authorList>
    </citation>
    <scope>NUCLEOTIDE SEQUENCE [LARGE SCALE GENOMIC DNA]</scope>
    <source>
        <strain evidence="2 3">BE316</strain>
    </source>
</reference>
<comment type="caution">
    <text evidence="2">The sequence shown here is derived from an EMBL/GenBank/DDBJ whole genome shotgun (WGS) entry which is preliminary data.</text>
</comment>
<keyword evidence="1" id="KW-1133">Transmembrane helix</keyword>
<evidence type="ECO:0000313" key="2">
    <source>
        <dbReference type="EMBL" id="MDR7333962.1"/>
    </source>
</evidence>
<name>A0ABU2A9T7_9BURK</name>
<sequence>MGQGVRLLWLDAGAGAVAGLLGLLLAGWLSDLYRLPLALMLFIAAANVLYACYSFSLVWRRQRSVFAVHLLIAANLAWAGVCVGLAWHFAGEASVFGLLHLTAEALFVGGLAAVEWQRRGRLVSLIPGTRPAATAQTP</sequence>
<dbReference type="RefSeq" id="WP_310330110.1">
    <property type="nucleotide sequence ID" value="NZ_JAVDXV010000006.1"/>
</dbReference>
<keyword evidence="3" id="KW-1185">Reference proteome</keyword>
<gene>
    <name evidence="2" type="ORF">J2X21_003114</name>
</gene>
<dbReference type="Proteomes" id="UP001180825">
    <property type="component" value="Unassembled WGS sequence"/>
</dbReference>
<evidence type="ECO:0000256" key="1">
    <source>
        <dbReference type="SAM" id="Phobius"/>
    </source>
</evidence>
<feature type="transmembrane region" description="Helical" evidence="1">
    <location>
        <begin position="35"/>
        <end position="53"/>
    </location>
</feature>
<feature type="transmembrane region" description="Helical" evidence="1">
    <location>
        <begin position="7"/>
        <end position="29"/>
    </location>
</feature>